<feature type="chain" id="PRO_5045628750" evidence="2">
    <location>
        <begin position="28"/>
        <end position="67"/>
    </location>
</feature>
<sequence length="67" mass="6547">MSPRSTVVLVLLATVLTVSLASGAAAAALARWDNASVPAAITRAGAAFAGTLSVGLALTALLISAWP</sequence>
<accession>A0ABP9TDB9</accession>
<keyword evidence="1" id="KW-0472">Membrane</keyword>
<keyword evidence="2" id="KW-0732">Signal</keyword>
<feature type="transmembrane region" description="Helical" evidence="1">
    <location>
        <begin position="46"/>
        <end position="66"/>
    </location>
</feature>
<reference evidence="4" key="1">
    <citation type="journal article" date="2019" name="Int. J. Syst. Evol. Microbiol.">
        <title>The Global Catalogue of Microorganisms (GCM) 10K type strain sequencing project: providing services to taxonomists for standard genome sequencing and annotation.</title>
        <authorList>
            <consortium name="The Broad Institute Genomics Platform"/>
            <consortium name="The Broad Institute Genome Sequencing Center for Infectious Disease"/>
            <person name="Wu L."/>
            <person name="Ma J."/>
        </authorList>
    </citation>
    <scope>NUCLEOTIDE SEQUENCE [LARGE SCALE GENOMIC DNA]</scope>
    <source>
        <strain evidence="4">JCM 18306</strain>
    </source>
</reference>
<keyword evidence="4" id="KW-1185">Reference proteome</keyword>
<feature type="signal peptide" evidence="2">
    <location>
        <begin position="1"/>
        <end position="27"/>
    </location>
</feature>
<organism evidence="3 4">
    <name type="scientific">Streptomyces thinghirensis</name>
    <dbReference type="NCBI Taxonomy" id="551547"/>
    <lineage>
        <taxon>Bacteria</taxon>
        <taxon>Bacillati</taxon>
        <taxon>Actinomycetota</taxon>
        <taxon>Actinomycetes</taxon>
        <taxon>Kitasatosporales</taxon>
        <taxon>Streptomycetaceae</taxon>
        <taxon>Streptomyces</taxon>
    </lineage>
</organism>
<protein>
    <submittedName>
        <fullName evidence="3">Uncharacterized protein</fullName>
    </submittedName>
</protein>
<comment type="caution">
    <text evidence="3">The sequence shown here is derived from an EMBL/GenBank/DDBJ whole genome shotgun (WGS) entry which is preliminary data.</text>
</comment>
<evidence type="ECO:0000313" key="3">
    <source>
        <dbReference type="EMBL" id="GAA5215934.1"/>
    </source>
</evidence>
<proteinExistence type="predicted"/>
<evidence type="ECO:0000256" key="2">
    <source>
        <dbReference type="SAM" id="SignalP"/>
    </source>
</evidence>
<dbReference type="EMBL" id="BAABJR010000023">
    <property type="protein sequence ID" value="GAA5215934.1"/>
    <property type="molecule type" value="Genomic_DNA"/>
</dbReference>
<gene>
    <name evidence="3" type="ORF">GCM10023323_66950</name>
</gene>
<dbReference type="RefSeq" id="WP_345636983.1">
    <property type="nucleotide sequence ID" value="NZ_BAABJR010000023.1"/>
</dbReference>
<name>A0ABP9TDB9_9ACTN</name>
<keyword evidence="1" id="KW-0812">Transmembrane</keyword>
<keyword evidence="1" id="KW-1133">Transmembrane helix</keyword>
<evidence type="ECO:0000313" key="4">
    <source>
        <dbReference type="Proteomes" id="UP001499878"/>
    </source>
</evidence>
<dbReference type="Proteomes" id="UP001499878">
    <property type="component" value="Unassembled WGS sequence"/>
</dbReference>
<evidence type="ECO:0000256" key="1">
    <source>
        <dbReference type="SAM" id="Phobius"/>
    </source>
</evidence>